<proteinExistence type="predicted"/>
<keyword evidence="2" id="KW-1185">Reference proteome</keyword>
<dbReference type="EMBL" id="MU004455">
    <property type="protein sequence ID" value="KAF2650419.1"/>
    <property type="molecule type" value="Genomic_DNA"/>
</dbReference>
<name>A0A6A6SRS9_9PLEO</name>
<reference evidence="1" key="1">
    <citation type="journal article" date="2020" name="Stud. Mycol.">
        <title>101 Dothideomycetes genomes: a test case for predicting lifestyles and emergence of pathogens.</title>
        <authorList>
            <person name="Haridas S."/>
            <person name="Albert R."/>
            <person name="Binder M."/>
            <person name="Bloem J."/>
            <person name="Labutti K."/>
            <person name="Salamov A."/>
            <person name="Andreopoulos B."/>
            <person name="Baker S."/>
            <person name="Barry K."/>
            <person name="Bills G."/>
            <person name="Bluhm B."/>
            <person name="Cannon C."/>
            <person name="Castanera R."/>
            <person name="Culley D."/>
            <person name="Daum C."/>
            <person name="Ezra D."/>
            <person name="Gonzalez J."/>
            <person name="Henrissat B."/>
            <person name="Kuo A."/>
            <person name="Liang C."/>
            <person name="Lipzen A."/>
            <person name="Lutzoni F."/>
            <person name="Magnuson J."/>
            <person name="Mondo S."/>
            <person name="Nolan M."/>
            <person name="Ohm R."/>
            <person name="Pangilinan J."/>
            <person name="Park H.-J."/>
            <person name="Ramirez L."/>
            <person name="Alfaro M."/>
            <person name="Sun H."/>
            <person name="Tritt A."/>
            <person name="Yoshinaga Y."/>
            <person name="Zwiers L.-H."/>
            <person name="Turgeon B."/>
            <person name="Goodwin S."/>
            <person name="Spatafora J."/>
            <person name="Crous P."/>
            <person name="Grigoriev I."/>
        </authorList>
    </citation>
    <scope>NUCLEOTIDE SEQUENCE</scope>
    <source>
        <strain evidence="1">CBS 122681</strain>
    </source>
</reference>
<evidence type="ECO:0000313" key="2">
    <source>
        <dbReference type="Proteomes" id="UP000799324"/>
    </source>
</evidence>
<evidence type="ECO:0000313" key="1">
    <source>
        <dbReference type="EMBL" id="KAF2650419.1"/>
    </source>
</evidence>
<dbReference type="AlphaFoldDB" id="A0A6A6SRS9"/>
<accession>A0A6A6SRS9</accession>
<protein>
    <submittedName>
        <fullName evidence="1">Uncharacterized protein</fullName>
    </submittedName>
</protein>
<dbReference type="Proteomes" id="UP000799324">
    <property type="component" value="Unassembled WGS sequence"/>
</dbReference>
<sequence length="92" mass="10102">MQPGSHQRAFGCYMESCAAMGLVLPLTAVPASTSRTTVRSRDIDGRASLCLSDRYSSPKRCSPEQRQGFLTFARRRTPPLWWEAGSATGHQG</sequence>
<organism evidence="1 2">
    <name type="scientific">Lophiostoma macrostomum CBS 122681</name>
    <dbReference type="NCBI Taxonomy" id="1314788"/>
    <lineage>
        <taxon>Eukaryota</taxon>
        <taxon>Fungi</taxon>
        <taxon>Dikarya</taxon>
        <taxon>Ascomycota</taxon>
        <taxon>Pezizomycotina</taxon>
        <taxon>Dothideomycetes</taxon>
        <taxon>Pleosporomycetidae</taxon>
        <taxon>Pleosporales</taxon>
        <taxon>Lophiostomataceae</taxon>
        <taxon>Lophiostoma</taxon>
    </lineage>
</organism>
<gene>
    <name evidence="1" type="ORF">K491DRAFT_131394</name>
</gene>